<dbReference type="Gene3D" id="3.20.20.70">
    <property type="entry name" value="Aldolase class I"/>
    <property type="match status" value="1"/>
</dbReference>
<comment type="similarity">
    <text evidence="2">Belongs to the KHG/KDPG aldolase family.</text>
</comment>
<dbReference type="CDD" id="cd00452">
    <property type="entry name" value="KDPG_aldolase"/>
    <property type="match status" value="1"/>
</dbReference>
<evidence type="ECO:0000256" key="1">
    <source>
        <dbReference type="ARBA" id="ARBA00004761"/>
    </source>
</evidence>
<evidence type="ECO:0000256" key="4">
    <source>
        <dbReference type="ARBA" id="ARBA00023239"/>
    </source>
</evidence>
<keyword evidence="5" id="KW-0119">Carbohydrate metabolism</keyword>
<dbReference type="GO" id="GO:0106009">
    <property type="term" value="F:(4S)-4-hydroxy-2-oxoglutarate aldolase activity"/>
    <property type="evidence" value="ECO:0007669"/>
    <property type="project" value="UniProtKB-EC"/>
</dbReference>
<gene>
    <name evidence="6" type="ORF">FB470_000916</name>
</gene>
<comment type="pathway">
    <text evidence="1">Carbohydrate acid metabolism.</text>
</comment>
<evidence type="ECO:0000256" key="3">
    <source>
        <dbReference type="ARBA" id="ARBA00011233"/>
    </source>
</evidence>
<dbReference type="PANTHER" id="PTHR30246">
    <property type="entry name" value="2-KETO-3-DEOXY-6-PHOSPHOGLUCONATE ALDOLASE"/>
    <property type="match status" value="1"/>
</dbReference>
<dbReference type="SUPFAM" id="SSF51569">
    <property type="entry name" value="Aldolase"/>
    <property type="match status" value="1"/>
</dbReference>
<keyword evidence="4 6" id="KW-0456">Lyase</keyword>
<evidence type="ECO:0000313" key="6">
    <source>
        <dbReference type="EMBL" id="MDQ0376922.1"/>
    </source>
</evidence>
<comment type="subunit">
    <text evidence="3">Homotrimer.</text>
</comment>
<accession>A0ABU0ENU3</accession>
<evidence type="ECO:0000256" key="2">
    <source>
        <dbReference type="ARBA" id="ARBA00006906"/>
    </source>
</evidence>
<comment type="caution">
    <text evidence="6">The sequence shown here is derived from an EMBL/GenBank/DDBJ whole genome shotgun (WGS) entry which is preliminary data.</text>
</comment>
<protein>
    <submittedName>
        <fullName evidence="6">2-dehydro-3-deoxyphosphogluconate aldolase/(4S)-4-hydroxy-2-oxoglutarate aldolase</fullName>
        <ecNumber evidence="6">4.1.2.14</ecNumber>
        <ecNumber evidence="6">4.1.3.42</ecNumber>
    </submittedName>
</protein>
<dbReference type="InterPro" id="IPR013785">
    <property type="entry name" value="Aldolase_TIM"/>
</dbReference>
<proteinExistence type="inferred from homology"/>
<dbReference type="EC" id="4.1.3.42" evidence="6"/>
<dbReference type="RefSeq" id="WP_306989004.1">
    <property type="nucleotide sequence ID" value="NZ_JAUSUT010000001.1"/>
</dbReference>
<dbReference type="EC" id="4.1.2.14" evidence="6"/>
<dbReference type="GO" id="GO:0008675">
    <property type="term" value="F:2-dehydro-3-deoxy-phosphogluconate aldolase activity"/>
    <property type="evidence" value="ECO:0007669"/>
    <property type="project" value="UniProtKB-EC"/>
</dbReference>
<keyword evidence="7" id="KW-1185">Reference proteome</keyword>
<dbReference type="Proteomes" id="UP001229651">
    <property type="component" value="Unassembled WGS sequence"/>
</dbReference>
<dbReference type="InterPro" id="IPR031338">
    <property type="entry name" value="KDPG/KHG_AS_2"/>
</dbReference>
<dbReference type="PROSITE" id="PS00160">
    <property type="entry name" value="ALDOLASE_KDPG_KHG_2"/>
    <property type="match status" value="1"/>
</dbReference>
<name>A0ABU0ENU3_9PSEU</name>
<evidence type="ECO:0000256" key="5">
    <source>
        <dbReference type="ARBA" id="ARBA00023277"/>
    </source>
</evidence>
<dbReference type="EMBL" id="JAUSUT010000001">
    <property type="protein sequence ID" value="MDQ0376922.1"/>
    <property type="molecule type" value="Genomic_DNA"/>
</dbReference>
<organism evidence="6 7">
    <name type="scientific">Amycolatopsis thermophila</name>
    <dbReference type="NCBI Taxonomy" id="206084"/>
    <lineage>
        <taxon>Bacteria</taxon>
        <taxon>Bacillati</taxon>
        <taxon>Actinomycetota</taxon>
        <taxon>Actinomycetes</taxon>
        <taxon>Pseudonocardiales</taxon>
        <taxon>Pseudonocardiaceae</taxon>
        <taxon>Amycolatopsis</taxon>
    </lineage>
</organism>
<dbReference type="PANTHER" id="PTHR30246:SF1">
    <property type="entry name" value="2-DEHYDRO-3-DEOXY-6-PHOSPHOGALACTONATE ALDOLASE-RELATED"/>
    <property type="match status" value="1"/>
</dbReference>
<dbReference type="InterPro" id="IPR000887">
    <property type="entry name" value="Aldlse_KDPG_KHG"/>
</dbReference>
<reference evidence="6 7" key="1">
    <citation type="submission" date="2023-07" db="EMBL/GenBank/DDBJ databases">
        <title>Sequencing the genomes of 1000 actinobacteria strains.</title>
        <authorList>
            <person name="Klenk H.-P."/>
        </authorList>
    </citation>
    <scope>NUCLEOTIDE SEQUENCE [LARGE SCALE GENOMIC DNA]</scope>
    <source>
        <strain evidence="6 7">DSM 45805</strain>
    </source>
</reference>
<evidence type="ECO:0000313" key="7">
    <source>
        <dbReference type="Proteomes" id="UP001229651"/>
    </source>
</evidence>
<sequence>MRTVLRKHNNRFRERLATSRVLAILRAEDASWFADAGQVVYDAGLRVIEVDLATPGALDAIGTLQVELGADALIGAGGVRTVADVDRCAAAGIDFVATTTFWPDVLWRAQECAMPIVCGALTPTEVDAAWRYGPAAVKLFPAGTSGGARYLEEVRSTLPEVPLVPAGGVALSDVDDHLGAGALAVGVASALFGDAVDGGRLDELAKRASHLAAIADRYA</sequence>
<dbReference type="Pfam" id="PF01081">
    <property type="entry name" value="Aldolase"/>
    <property type="match status" value="1"/>
</dbReference>